<dbReference type="Gene3D" id="1.10.287.110">
    <property type="entry name" value="DnaJ domain"/>
    <property type="match status" value="1"/>
</dbReference>
<reference evidence="8" key="1">
    <citation type="submission" date="2011-05" db="EMBL/GenBank/DDBJ databases">
        <title>The genome sequence of Vittaforma corneae strain ATCC 50505.</title>
        <authorList>
            <consortium name="The Broad Institute Genome Sequencing Platform"/>
            <person name="Cuomo C."/>
            <person name="Didier E."/>
            <person name="Bowers L."/>
            <person name="Young S.K."/>
            <person name="Zeng Q."/>
            <person name="Gargeya S."/>
            <person name="Fitzgerald M."/>
            <person name="Haas B."/>
            <person name="Abouelleil A."/>
            <person name="Alvarado L."/>
            <person name="Arachchi H.M."/>
            <person name="Berlin A."/>
            <person name="Chapman S.B."/>
            <person name="Gearin G."/>
            <person name="Goldberg J."/>
            <person name="Griggs A."/>
            <person name="Gujja S."/>
            <person name="Hansen M."/>
            <person name="Heiman D."/>
            <person name="Howarth C."/>
            <person name="Larimer J."/>
            <person name="Lui A."/>
            <person name="MacDonald P.J.P."/>
            <person name="McCowen C."/>
            <person name="Montmayeur A."/>
            <person name="Murphy C."/>
            <person name="Neiman D."/>
            <person name="Pearson M."/>
            <person name="Priest M."/>
            <person name="Roberts A."/>
            <person name="Saif S."/>
            <person name="Shea T."/>
            <person name="Sisk P."/>
            <person name="Stolte C."/>
            <person name="Sykes S."/>
            <person name="Wortman J."/>
            <person name="Nusbaum C."/>
            <person name="Birren B."/>
        </authorList>
    </citation>
    <scope>NUCLEOTIDE SEQUENCE [LARGE SCALE GENOMIC DNA]</scope>
    <source>
        <strain evidence="8">ATCC 50505</strain>
    </source>
</reference>
<dbReference type="HOGENOM" id="CLU_017633_13_5_1"/>
<dbReference type="GeneID" id="19882699"/>
<organism evidence="7 8">
    <name type="scientific">Vittaforma corneae (strain ATCC 50505)</name>
    <name type="common">Microsporidian parasite</name>
    <name type="synonym">Nosema corneum</name>
    <dbReference type="NCBI Taxonomy" id="993615"/>
    <lineage>
        <taxon>Eukaryota</taxon>
        <taxon>Fungi</taxon>
        <taxon>Fungi incertae sedis</taxon>
        <taxon>Microsporidia</taxon>
        <taxon>Nosematidae</taxon>
        <taxon>Vittaforma</taxon>
    </lineage>
</organism>
<keyword evidence="5" id="KW-0496">Mitochondrion</keyword>
<accession>L2GJZ5</accession>
<evidence type="ECO:0000313" key="7">
    <source>
        <dbReference type="EMBL" id="ELA40959.1"/>
    </source>
</evidence>
<evidence type="ECO:0000256" key="6">
    <source>
        <dbReference type="ARBA" id="ARBA00023136"/>
    </source>
</evidence>
<keyword evidence="6" id="KW-0472">Membrane</keyword>
<evidence type="ECO:0000256" key="5">
    <source>
        <dbReference type="ARBA" id="ARBA00023128"/>
    </source>
</evidence>
<dbReference type="SUPFAM" id="SSF46565">
    <property type="entry name" value="Chaperone J-domain"/>
    <property type="match status" value="1"/>
</dbReference>
<dbReference type="InterPro" id="IPR036869">
    <property type="entry name" value="J_dom_sf"/>
</dbReference>
<dbReference type="GO" id="GO:0001405">
    <property type="term" value="C:PAM complex, Tim23 associated import motor"/>
    <property type="evidence" value="ECO:0007669"/>
    <property type="project" value="TreeGrafter"/>
</dbReference>
<evidence type="ECO:0000313" key="8">
    <source>
        <dbReference type="Proteomes" id="UP000011082"/>
    </source>
</evidence>
<evidence type="ECO:0000256" key="3">
    <source>
        <dbReference type="ARBA" id="ARBA00022792"/>
    </source>
</evidence>
<dbReference type="InParanoid" id="L2GJZ5"/>
<evidence type="ECO:0000256" key="2">
    <source>
        <dbReference type="ARBA" id="ARBA00022692"/>
    </source>
</evidence>
<keyword evidence="8" id="KW-1185">Reference proteome</keyword>
<comment type="subcellular location">
    <subcellularLocation>
        <location evidence="1">Mitochondrion inner membrane</location>
    </subcellularLocation>
</comment>
<name>L2GJZ5_VITCO</name>
<protein>
    <recommendedName>
        <fullName evidence="9">J domain-containing protein</fullName>
    </recommendedName>
</protein>
<dbReference type="RefSeq" id="XP_007605434.1">
    <property type="nucleotide sequence ID" value="XM_007605372.1"/>
</dbReference>
<proteinExistence type="predicted"/>
<dbReference type="AlphaFoldDB" id="L2GJZ5"/>
<dbReference type="GO" id="GO:0030150">
    <property type="term" value="P:protein import into mitochondrial matrix"/>
    <property type="evidence" value="ECO:0007669"/>
    <property type="project" value="TreeGrafter"/>
</dbReference>
<gene>
    <name evidence="7" type="ORF">VICG_01989</name>
</gene>
<keyword evidence="2" id="KW-0812">Transmembrane</keyword>
<dbReference type="VEuPathDB" id="MicrosporidiaDB:VICG_01989"/>
<dbReference type="PANTHER" id="PTHR12763:SF28">
    <property type="entry name" value="GEO10507P1-RELATED"/>
    <property type="match status" value="1"/>
</dbReference>
<keyword evidence="3" id="KW-0999">Mitochondrion inner membrane</keyword>
<dbReference type="Proteomes" id="UP000011082">
    <property type="component" value="Unassembled WGS sequence"/>
</dbReference>
<dbReference type="OMA" id="CMKINEA"/>
<evidence type="ECO:0000256" key="1">
    <source>
        <dbReference type="ARBA" id="ARBA00004273"/>
    </source>
</evidence>
<dbReference type="GO" id="GO:0001671">
    <property type="term" value="F:ATPase activator activity"/>
    <property type="evidence" value="ECO:0007669"/>
    <property type="project" value="TreeGrafter"/>
</dbReference>
<dbReference type="STRING" id="993615.L2GJZ5"/>
<dbReference type="OrthoDB" id="240298at2759"/>
<keyword evidence="4" id="KW-1133">Transmembrane helix</keyword>
<dbReference type="EMBL" id="JH370153">
    <property type="protein sequence ID" value="ELA40959.1"/>
    <property type="molecule type" value="Genomic_DNA"/>
</dbReference>
<dbReference type="PANTHER" id="PTHR12763">
    <property type="match status" value="1"/>
</dbReference>
<evidence type="ECO:0008006" key="9">
    <source>
        <dbReference type="Google" id="ProtNLM"/>
    </source>
</evidence>
<evidence type="ECO:0000256" key="4">
    <source>
        <dbReference type="ARBA" id="ARBA00022989"/>
    </source>
</evidence>
<sequence length="103" mass="12326">MGYKYRDELPCPFKNQIRAMGMLQKVKEFFFPKYFTTFKPINYKESIKILHSNGNDFMERYRNLMRINHPDLGGSPYVCMKINEAKNFLLEDKKELSQMDKGE</sequence>